<organism evidence="1 2">
    <name type="scientific">Rhizoctonia solani</name>
    <dbReference type="NCBI Taxonomy" id="456999"/>
    <lineage>
        <taxon>Eukaryota</taxon>
        <taxon>Fungi</taxon>
        <taxon>Dikarya</taxon>
        <taxon>Basidiomycota</taxon>
        <taxon>Agaricomycotina</taxon>
        <taxon>Agaricomycetes</taxon>
        <taxon>Cantharellales</taxon>
        <taxon>Ceratobasidiaceae</taxon>
        <taxon>Rhizoctonia</taxon>
    </lineage>
</organism>
<dbReference type="Proteomes" id="UP000044841">
    <property type="component" value="Unassembled WGS sequence"/>
</dbReference>
<evidence type="ECO:0000313" key="2">
    <source>
        <dbReference type="Proteomes" id="UP000044841"/>
    </source>
</evidence>
<protein>
    <submittedName>
        <fullName evidence="1">Uncharacterized protein</fullName>
    </submittedName>
</protein>
<reference evidence="1 2" key="1">
    <citation type="submission" date="2015-07" db="EMBL/GenBank/DDBJ databases">
        <authorList>
            <person name="Noorani M."/>
        </authorList>
    </citation>
    <scope>NUCLEOTIDE SEQUENCE [LARGE SCALE GENOMIC DNA]</scope>
    <source>
        <strain evidence="1">BBA 69670</strain>
    </source>
</reference>
<sequence>MPPSFDEDQIDPLVSLLGDCPQLSSIILDFNHHEWQYSPTVVVAALGDEFVFPRLRRFYAQGCSVPGWIDFFDDPESHPFRQFFYRHPGIEHLALGFVHEYTYSEKIDPTSLVRLFPSLKYFEGPAFLFKPLVLSTLANQIEKLILVDNPLEEDSSIDLGGSSITLPKLRKFGIWANEIEEDILVNTLRAIVSSADQLEEIEIHPEIDDTNCEEVFSLLTQVKNLRSVTLDESILTAAAEDEEELEWDAFASILRRTCPKLRTIYQTIEKVDKDNRKKVWDLHDSA</sequence>
<dbReference type="SUPFAM" id="SSF52047">
    <property type="entry name" value="RNI-like"/>
    <property type="match status" value="1"/>
</dbReference>
<dbReference type="InterPro" id="IPR032675">
    <property type="entry name" value="LRR_dom_sf"/>
</dbReference>
<dbReference type="EMBL" id="CYGV01000680">
    <property type="protein sequence ID" value="CUA69189.1"/>
    <property type="molecule type" value="Genomic_DNA"/>
</dbReference>
<dbReference type="Gene3D" id="3.80.10.10">
    <property type="entry name" value="Ribonuclease Inhibitor"/>
    <property type="match status" value="1"/>
</dbReference>
<accession>A0A0K6FT54</accession>
<dbReference type="AlphaFoldDB" id="A0A0K6FT54"/>
<proteinExistence type="predicted"/>
<gene>
    <name evidence="1" type="ORF">RSOLAG22IIIB_08320</name>
</gene>
<evidence type="ECO:0000313" key="1">
    <source>
        <dbReference type="EMBL" id="CUA69189.1"/>
    </source>
</evidence>
<name>A0A0K6FT54_9AGAM</name>
<keyword evidence="2" id="KW-1185">Reference proteome</keyword>